<keyword evidence="2" id="KW-1185">Reference proteome</keyword>
<name>A0A7X1ZDZ5_9PROT</name>
<comment type="caution">
    <text evidence="1">The sequence shown here is derived from an EMBL/GenBank/DDBJ whole genome shotgun (WGS) entry which is preliminary data.</text>
</comment>
<protein>
    <submittedName>
        <fullName evidence="1">DUF72 domain-containing protein</fullName>
    </submittedName>
</protein>
<dbReference type="SUPFAM" id="SSF117396">
    <property type="entry name" value="TM1631-like"/>
    <property type="match status" value="1"/>
</dbReference>
<dbReference type="PANTHER" id="PTHR30348">
    <property type="entry name" value="UNCHARACTERIZED PROTEIN YECE"/>
    <property type="match status" value="1"/>
</dbReference>
<proteinExistence type="predicted"/>
<dbReference type="AlphaFoldDB" id="A0A7X1ZDZ5"/>
<organism evidence="1 2">
    <name type="scientific">Roseospira navarrensis</name>
    <dbReference type="NCBI Taxonomy" id="140058"/>
    <lineage>
        <taxon>Bacteria</taxon>
        <taxon>Pseudomonadati</taxon>
        <taxon>Pseudomonadota</taxon>
        <taxon>Alphaproteobacteria</taxon>
        <taxon>Rhodospirillales</taxon>
        <taxon>Rhodospirillaceae</taxon>
        <taxon>Roseospira</taxon>
    </lineage>
</organism>
<dbReference type="InterPro" id="IPR002763">
    <property type="entry name" value="DUF72"/>
</dbReference>
<evidence type="ECO:0000313" key="1">
    <source>
        <dbReference type="EMBL" id="MQX35821.1"/>
    </source>
</evidence>
<dbReference type="RefSeq" id="WP_153341703.1">
    <property type="nucleotide sequence ID" value="NZ_WIVE01000009.1"/>
</dbReference>
<dbReference type="Proteomes" id="UP000434582">
    <property type="component" value="Unassembled WGS sequence"/>
</dbReference>
<dbReference type="PANTHER" id="PTHR30348:SF4">
    <property type="entry name" value="DUF72 DOMAIN-CONTAINING PROTEIN"/>
    <property type="match status" value="1"/>
</dbReference>
<reference evidence="1 2" key="1">
    <citation type="submission" date="2019-10" db="EMBL/GenBank/DDBJ databases">
        <title>Draft whole-genome sequence of the purple nonsulfur photosynthetic bacterium Roseospira navarrensis DSM 15114.</title>
        <authorList>
            <person name="Kyndt J.A."/>
            <person name="Meyer T.E."/>
        </authorList>
    </citation>
    <scope>NUCLEOTIDE SEQUENCE [LARGE SCALE GENOMIC DNA]</scope>
    <source>
        <strain evidence="1 2">DSM 15114</strain>
    </source>
</reference>
<dbReference type="Gene3D" id="3.20.20.410">
    <property type="entry name" value="Protein of unknown function UPF0759"/>
    <property type="match status" value="1"/>
</dbReference>
<dbReference type="Pfam" id="PF01904">
    <property type="entry name" value="DUF72"/>
    <property type="match status" value="1"/>
</dbReference>
<gene>
    <name evidence="1" type="ORF">GHC57_04730</name>
</gene>
<sequence length="243" mass="27086">MARILIGTSGWHYDHWVGPFYPESTRPADRLAQYAGRFPAVEVNNTFYALPSPDTLASWRAQTPDGFVFACKASRYITHMKKLKDPADSLARFLDAARSLGDRLGPLLFQLPPNWRANPERLDALLAAVPDDLRCAVEARDESWFSDEIDAVLARHSAAFAVYDIDGRTSPVKTTADFAYVRLHGPGKAYEGSYDDEALGGWAAQARAWRDEGKDVYVFFDNDQDGHAPRNAARLMEMVGDVT</sequence>
<evidence type="ECO:0000313" key="2">
    <source>
        <dbReference type="Proteomes" id="UP000434582"/>
    </source>
</evidence>
<dbReference type="OrthoDB" id="9780310at2"/>
<dbReference type="EMBL" id="WIVE01000009">
    <property type="protein sequence ID" value="MQX35821.1"/>
    <property type="molecule type" value="Genomic_DNA"/>
</dbReference>
<accession>A0A7X1ZDZ5</accession>
<dbReference type="InterPro" id="IPR036520">
    <property type="entry name" value="UPF0759_sf"/>
</dbReference>